<feature type="chain" id="PRO_5045768437" description="non-reducing end alpha-L-arabinofuranosidase" evidence="6">
    <location>
        <begin position="27"/>
        <end position="865"/>
    </location>
</feature>
<dbReference type="SUPFAM" id="SSF51445">
    <property type="entry name" value="(Trans)glycosidases"/>
    <property type="match status" value="1"/>
</dbReference>
<evidence type="ECO:0000256" key="4">
    <source>
        <dbReference type="ARBA" id="ARBA00022729"/>
    </source>
</evidence>
<dbReference type="Pfam" id="PF06964">
    <property type="entry name" value="Alpha-L-AF_C"/>
    <property type="match status" value="1"/>
</dbReference>
<protein>
    <recommendedName>
        <fullName evidence="3">non-reducing end alpha-L-arabinofuranosidase</fullName>
        <ecNumber evidence="3">3.2.1.55</ecNumber>
    </recommendedName>
</protein>
<dbReference type="Gene3D" id="2.115.10.20">
    <property type="entry name" value="Glycosyl hydrolase domain, family 43"/>
    <property type="match status" value="1"/>
</dbReference>
<keyword evidence="4 6" id="KW-0732">Signal</keyword>
<dbReference type="Proteomes" id="UP001560573">
    <property type="component" value="Unassembled WGS sequence"/>
</dbReference>
<name>A0ABV3ZIY6_9BACT</name>
<dbReference type="Gene3D" id="3.20.20.80">
    <property type="entry name" value="Glycosidases"/>
    <property type="match status" value="1"/>
</dbReference>
<evidence type="ECO:0000313" key="9">
    <source>
        <dbReference type="Proteomes" id="UP001560573"/>
    </source>
</evidence>
<dbReference type="InterPro" id="IPR017853">
    <property type="entry name" value="GH"/>
</dbReference>
<dbReference type="Pfam" id="PF22847">
    <property type="entry name" value="BT_3657-like_N"/>
    <property type="match status" value="1"/>
</dbReference>
<dbReference type="EMBL" id="JAULBC010000007">
    <property type="protein sequence ID" value="MEX6689773.1"/>
    <property type="molecule type" value="Genomic_DNA"/>
</dbReference>
<dbReference type="InterPro" id="IPR010720">
    <property type="entry name" value="Alpha-L-AF_C"/>
</dbReference>
<evidence type="ECO:0000256" key="5">
    <source>
        <dbReference type="ARBA" id="ARBA00022801"/>
    </source>
</evidence>
<dbReference type="Pfam" id="PF22848">
    <property type="entry name" value="ASD1_dom"/>
    <property type="match status" value="1"/>
</dbReference>
<keyword evidence="5" id="KW-0378">Hydrolase</keyword>
<dbReference type="SUPFAM" id="SSF75005">
    <property type="entry name" value="Arabinanase/levansucrase/invertase"/>
    <property type="match status" value="1"/>
</dbReference>
<evidence type="ECO:0000259" key="7">
    <source>
        <dbReference type="SMART" id="SM00813"/>
    </source>
</evidence>
<proteinExistence type="inferred from homology"/>
<sequence>MLKHSLICFICGIFLLSTASSLTAYAVPDHVYLFSYTTNKDNNHSGLHFAWSSDSINWISIGNEYSFLRSDYGRWGSEKRMISPYLVMEPNGAWHCVWQLNEREKLFAIASTNDLINWGSQHYELVNRGKNCTNPVLFRDGSSQQYNVVYHDSTGAYFRVTTNDLHSFSKAENVSPNQYPPRNRSVQLNGAVYNGQIHTVNWPVVEKLLKKVEDDKAKEKLYAETTALDSIRFSNLQPVKLDISIDPKQSKQISDLLIGIFFEDINYAADGGLYGELIQNRDFEYDPGDREYRDKNWNSKHSWTIAGNETTFEIDSASPVHENNPHYAVLTTSAPGAILANSGYDSISFKKGEKYNLSLFTKQLGSSISKIEARLVDKKGSVLATSQLSIDAKNWQQQSAALVANADVNNGRLEIKPLSAGRIAIDMVSLFPEKTFKNRKNGMREDLAQTIADIHPRFIRFPGGCLAHGDGLNNIYRWKNSIGPLEARKPQRNIWGYHQSAGLGYFEYFRFCEDINAEPLPVVAAGVPCQNSVCSPTGGGQQGGIPLNEMDAYIQEILDLIEWANGDANSKWGRLRAEAGHPKPFNLKYIGIGNEDLISDVFEERFTMIYNAVKKQHPEITVIGTVGPSSEGADYVEGWKLANKLKVPMVDEHYYRSPGWFIYNQDFYDKYDRSASKVYLGEYAAHAPGATSNLETALAEALYLTAVERNGDVVKMTSYAPLLARKGHTQWNPDLIYFDNLTIRPTIGYYVQKLYGNNSGNEYITAASTVSNKEDAVKKRIGYSVVRDTKSGDLIVKIINLLPVAVHTKANVRQAGFNGGKAIQTVLTGRPMEKDVAPVSKEIKIESELEMEIAPYSFNVIRLLK</sequence>
<dbReference type="EC" id="3.2.1.55" evidence="3"/>
<evidence type="ECO:0000256" key="2">
    <source>
        <dbReference type="ARBA" id="ARBA00007186"/>
    </source>
</evidence>
<gene>
    <name evidence="8" type="ORF">QTN47_19865</name>
</gene>
<dbReference type="RefSeq" id="WP_369331181.1">
    <property type="nucleotide sequence ID" value="NZ_JAULBC010000007.1"/>
</dbReference>
<keyword evidence="9" id="KW-1185">Reference proteome</keyword>
<dbReference type="InterPro" id="IPR051563">
    <property type="entry name" value="Glycosyl_Hydrolase_51"/>
</dbReference>
<feature type="domain" description="Alpha-L-arabinofuranosidase C-terminal" evidence="7">
    <location>
        <begin position="681"/>
        <end position="857"/>
    </location>
</feature>
<comment type="similarity">
    <text evidence="2">Belongs to the glycosyl hydrolase 51 family.</text>
</comment>
<accession>A0ABV3ZIY6</accession>
<feature type="signal peptide" evidence="6">
    <location>
        <begin position="1"/>
        <end position="26"/>
    </location>
</feature>
<dbReference type="PANTHER" id="PTHR31776">
    <property type="entry name" value="ALPHA-L-ARABINOFURANOSIDASE 1"/>
    <property type="match status" value="1"/>
</dbReference>
<reference evidence="8 9" key="1">
    <citation type="submission" date="2023-07" db="EMBL/GenBank/DDBJ databases">
        <authorList>
            <person name="Lian W.-H."/>
        </authorList>
    </citation>
    <scope>NUCLEOTIDE SEQUENCE [LARGE SCALE GENOMIC DNA]</scope>
    <source>
        <strain evidence="8 9">SYSU DXS3180</strain>
    </source>
</reference>
<dbReference type="PANTHER" id="PTHR31776:SF26">
    <property type="entry name" value="SECRETED ARABINOSIDASE"/>
    <property type="match status" value="1"/>
</dbReference>
<comment type="catalytic activity">
    <reaction evidence="1">
        <text>Hydrolysis of terminal non-reducing alpha-L-arabinofuranoside residues in alpha-L-arabinosides.</text>
        <dbReference type="EC" id="3.2.1.55"/>
    </reaction>
</comment>
<dbReference type="InterPro" id="IPR055133">
    <property type="entry name" value="BT_3657-like_N"/>
</dbReference>
<comment type="caution">
    <text evidence="8">The sequence shown here is derived from an EMBL/GenBank/DDBJ whole genome shotgun (WGS) entry which is preliminary data.</text>
</comment>
<evidence type="ECO:0000256" key="1">
    <source>
        <dbReference type="ARBA" id="ARBA00001462"/>
    </source>
</evidence>
<organism evidence="8 9">
    <name type="scientific">Danxiaibacter flavus</name>
    <dbReference type="NCBI Taxonomy" id="3049108"/>
    <lineage>
        <taxon>Bacteria</taxon>
        <taxon>Pseudomonadati</taxon>
        <taxon>Bacteroidota</taxon>
        <taxon>Chitinophagia</taxon>
        <taxon>Chitinophagales</taxon>
        <taxon>Chitinophagaceae</taxon>
        <taxon>Danxiaibacter</taxon>
    </lineage>
</organism>
<dbReference type="InterPro" id="IPR055235">
    <property type="entry name" value="ASD1_cat"/>
</dbReference>
<dbReference type="InterPro" id="IPR023296">
    <property type="entry name" value="Glyco_hydro_beta-prop_sf"/>
</dbReference>
<dbReference type="SMART" id="SM00813">
    <property type="entry name" value="Alpha-L-AF_C"/>
    <property type="match status" value="1"/>
</dbReference>
<evidence type="ECO:0000256" key="3">
    <source>
        <dbReference type="ARBA" id="ARBA00012670"/>
    </source>
</evidence>
<evidence type="ECO:0000313" key="8">
    <source>
        <dbReference type="EMBL" id="MEX6689773.1"/>
    </source>
</evidence>
<dbReference type="Gene3D" id="2.60.120.260">
    <property type="entry name" value="Galactose-binding domain-like"/>
    <property type="match status" value="1"/>
</dbReference>
<evidence type="ECO:0000256" key="6">
    <source>
        <dbReference type="SAM" id="SignalP"/>
    </source>
</evidence>